<sequence length="395" mass="43055">MSKQRMDYFACTIAALVRPAISSSYGGQKYQQAGYDGGGQYDRLQLTPFLNDGSRANANVSFRSTEPGDSSAPISVFSPHSAAANNNTFAAAQSAAGYQGSATCRARRASQVAHLEEGRGRVGVIPSGNYPRPEALRRGRSLLAREEDVHESGLAVQACSVLDLELLAWLDPTQVTFPTLFTETASTASTNPWALMSEGHYLQDLITVLYLSLIFPIGVVLIRFVMAVLFTWSFSWKIGTFPKDSYTQRMQRAEAVEAPTSCTPSAASAVLTAPPLARPPLPSPPRSRRPRFAYLQVRRPGGSVVGFGVRMGTGSAQTQTQRGGTGWETEEDVEVDVVGDGVDDVIFIGTDGHLQQKRSRLRIALCVRCSRWRHWARDGVAQRLGGGRTREEHHH</sequence>
<reference evidence="3" key="1">
    <citation type="submission" date="2023-03" db="EMBL/GenBank/DDBJ databases">
        <title>Massive genome expansion in bonnet fungi (Mycena s.s.) driven by repeated elements and novel gene families across ecological guilds.</title>
        <authorList>
            <consortium name="Lawrence Berkeley National Laboratory"/>
            <person name="Harder C.B."/>
            <person name="Miyauchi S."/>
            <person name="Viragh M."/>
            <person name="Kuo A."/>
            <person name="Thoen E."/>
            <person name="Andreopoulos B."/>
            <person name="Lu D."/>
            <person name="Skrede I."/>
            <person name="Drula E."/>
            <person name="Henrissat B."/>
            <person name="Morin E."/>
            <person name="Kohler A."/>
            <person name="Barry K."/>
            <person name="LaButti K."/>
            <person name="Morin E."/>
            <person name="Salamov A."/>
            <person name="Lipzen A."/>
            <person name="Mereny Z."/>
            <person name="Hegedus B."/>
            <person name="Baldrian P."/>
            <person name="Stursova M."/>
            <person name="Weitz H."/>
            <person name="Taylor A."/>
            <person name="Grigoriev I.V."/>
            <person name="Nagy L.G."/>
            <person name="Martin F."/>
            <person name="Kauserud H."/>
        </authorList>
    </citation>
    <scope>NUCLEOTIDE SEQUENCE</scope>
    <source>
        <strain evidence="3">CBHHK188m</strain>
    </source>
</reference>
<keyword evidence="4" id="KW-1185">Reference proteome</keyword>
<accession>A0AAD7K4J3</accession>
<evidence type="ECO:0000313" key="4">
    <source>
        <dbReference type="Proteomes" id="UP001215280"/>
    </source>
</evidence>
<dbReference type="Proteomes" id="UP001215280">
    <property type="component" value="Unassembled WGS sequence"/>
</dbReference>
<keyword evidence="2" id="KW-0472">Membrane</keyword>
<gene>
    <name evidence="3" type="ORF">DFH07DRAFT_951085</name>
</gene>
<feature type="transmembrane region" description="Helical" evidence="2">
    <location>
        <begin position="208"/>
        <end position="234"/>
    </location>
</feature>
<evidence type="ECO:0000256" key="2">
    <source>
        <dbReference type="SAM" id="Phobius"/>
    </source>
</evidence>
<dbReference type="AlphaFoldDB" id="A0AAD7K4J3"/>
<keyword evidence="2" id="KW-0812">Transmembrane</keyword>
<dbReference type="EMBL" id="JARJLG010000009">
    <property type="protein sequence ID" value="KAJ7778002.1"/>
    <property type="molecule type" value="Genomic_DNA"/>
</dbReference>
<feature type="region of interest" description="Disordered" evidence="1">
    <location>
        <begin position="308"/>
        <end position="328"/>
    </location>
</feature>
<organism evidence="3 4">
    <name type="scientific">Mycena maculata</name>
    <dbReference type="NCBI Taxonomy" id="230809"/>
    <lineage>
        <taxon>Eukaryota</taxon>
        <taxon>Fungi</taxon>
        <taxon>Dikarya</taxon>
        <taxon>Basidiomycota</taxon>
        <taxon>Agaricomycotina</taxon>
        <taxon>Agaricomycetes</taxon>
        <taxon>Agaricomycetidae</taxon>
        <taxon>Agaricales</taxon>
        <taxon>Marasmiineae</taxon>
        <taxon>Mycenaceae</taxon>
        <taxon>Mycena</taxon>
    </lineage>
</organism>
<keyword evidence="2" id="KW-1133">Transmembrane helix</keyword>
<evidence type="ECO:0000313" key="3">
    <source>
        <dbReference type="EMBL" id="KAJ7778002.1"/>
    </source>
</evidence>
<proteinExistence type="predicted"/>
<comment type="caution">
    <text evidence="3">The sequence shown here is derived from an EMBL/GenBank/DDBJ whole genome shotgun (WGS) entry which is preliminary data.</text>
</comment>
<protein>
    <submittedName>
        <fullName evidence="3">Uncharacterized protein</fullName>
    </submittedName>
</protein>
<evidence type="ECO:0000256" key="1">
    <source>
        <dbReference type="SAM" id="MobiDB-lite"/>
    </source>
</evidence>
<name>A0AAD7K4J3_9AGAR</name>